<sequence length="103" mass="12057">MKHLFPALLLIAVFAACSPAMLSRMNAKSMSQLELGMSKQQLIEVLGNYYTISEKRMQGEDEIEVLSYRNYPYEDEIYQFVFVNKSLIEWHRELVPTYDVKVD</sequence>
<protein>
    <submittedName>
        <fullName evidence="2">DUF3192 domain-containing protein</fullName>
    </submittedName>
</protein>
<dbReference type="InterPro" id="IPR021534">
    <property type="entry name" value="DUF3192"/>
</dbReference>
<comment type="caution">
    <text evidence="2">The sequence shown here is derived from an EMBL/GenBank/DDBJ whole genome shotgun (WGS) entry which is preliminary data.</text>
</comment>
<evidence type="ECO:0000313" key="2">
    <source>
        <dbReference type="EMBL" id="MBN7810950.1"/>
    </source>
</evidence>
<dbReference type="RefSeq" id="WP_206577739.1">
    <property type="nucleotide sequence ID" value="NZ_JAFKCT010000003.1"/>
</dbReference>
<reference evidence="2 3" key="1">
    <citation type="submission" date="2021-03" db="EMBL/GenBank/DDBJ databases">
        <title>novel species isolated from a fishpond in China.</title>
        <authorList>
            <person name="Lu H."/>
            <person name="Cai Z."/>
        </authorList>
    </citation>
    <scope>NUCLEOTIDE SEQUENCE [LARGE SCALE GENOMIC DNA]</scope>
    <source>
        <strain evidence="2 3">H41</strain>
    </source>
</reference>
<evidence type="ECO:0000313" key="3">
    <source>
        <dbReference type="Proteomes" id="UP000664317"/>
    </source>
</evidence>
<dbReference type="Pfam" id="PF11399">
    <property type="entry name" value="DUF3192"/>
    <property type="match status" value="1"/>
</dbReference>
<dbReference type="Proteomes" id="UP000664317">
    <property type="component" value="Unassembled WGS sequence"/>
</dbReference>
<keyword evidence="3" id="KW-1185">Reference proteome</keyword>
<gene>
    <name evidence="2" type="ORF">J0A68_08290</name>
</gene>
<organism evidence="2 3">
    <name type="scientific">Algoriphagus oliviformis</name>
    <dbReference type="NCBI Taxonomy" id="2811231"/>
    <lineage>
        <taxon>Bacteria</taxon>
        <taxon>Pseudomonadati</taxon>
        <taxon>Bacteroidota</taxon>
        <taxon>Cytophagia</taxon>
        <taxon>Cytophagales</taxon>
        <taxon>Cyclobacteriaceae</taxon>
        <taxon>Algoriphagus</taxon>
    </lineage>
</organism>
<keyword evidence="1" id="KW-0732">Signal</keyword>
<dbReference type="EMBL" id="JAFKCT010000003">
    <property type="protein sequence ID" value="MBN7810950.1"/>
    <property type="molecule type" value="Genomic_DNA"/>
</dbReference>
<name>A0ABS3C1F6_9BACT</name>
<feature type="chain" id="PRO_5047250896" evidence="1">
    <location>
        <begin position="23"/>
        <end position="103"/>
    </location>
</feature>
<feature type="signal peptide" evidence="1">
    <location>
        <begin position="1"/>
        <end position="22"/>
    </location>
</feature>
<evidence type="ECO:0000256" key="1">
    <source>
        <dbReference type="SAM" id="SignalP"/>
    </source>
</evidence>
<dbReference type="PROSITE" id="PS51257">
    <property type="entry name" value="PROKAR_LIPOPROTEIN"/>
    <property type="match status" value="1"/>
</dbReference>
<accession>A0ABS3C1F6</accession>
<proteinExistence type="predicted"/>